<feature type="domain" description="RRM" evidence="5">
    <location>
        <begin position="7"/>
        <end position="85"/>
    </location>
</feature>
<dbReference type="InterPro" id="IPR012677">
    <property type="entry name" value="Nucleotide-bd_a/b_plait_sf"/>
</dbReference>
<name>A0ABP0WFP3_9BRYO</name>
<dbReference type="Gene3D" id="4.10.60.10">
    <property type="entry name" value="Zinc finger, CCHC-type"/>
    <property type="match status" value="1"/>
</dbReference>
<accession>A0ABP0WFP3</accession>
<dbReference type="InterPro" id="IPR051106">
    <property type="entry name" value="RNA-bind/splicing_reg"/>
</dbReference>
<evidence type="ECO:0000256" key="4">
    <source>
        <dbReference type="SAM" id="MobiDB-lite"/>
    </source>
</evidence>
<proteinExistence type="predicted"/>
<evidence type="ECO:0000256" key="1">
    <source>
        <dbReference type="ARBA" id="ARBA00022884"/>
    </source>
</evidence>
<dbReference type="PANTHER" id="PTHR48028">
    <property type="entry name" value="GLYCINE-RICH RNA-BINDING PROTEIN RZ1A"/>
    <property type="match status" value="1"/>
</dbReference>
<dbReference type="InterPro" id="IPR001878">
    <property type="entry name" value="Znf_CCHC"/>
</dbReference>
<sequence>MAEVEEYRCFVGGLSRNTTDQGLEDAFRSFGNVIDAKVITDKETGQPRGFGFVNFGDERSMEDAIESLHGKDLDGRNITVNRAKPKGRDGGDRGYSGGGGRGRDGGGGGGGGDCFKCGQPGHWARECPGGGGGGGGGGGRYSSRDGDSGRSGSRYGDQGGSDRYGDRSGGSDRSRSSGGYGKEGRSENRDRDSGRNGAGGDRYGSGSGGGSSRYEGGSKDRSGPYDRPSGGSRSSHD</sequence>
<dbReference type="PANTHER" id="PTHR48028:SF2">
    <property type="entry name" value="GLYCINE-RICH RNA-BINDING PROTEIN RZ1A"/>
    <property type="match status" value="1"/>
</dbReference>
<feature type="region of interest" description="Disordered" evidence="4">
    <location>
        <begin position="126"/>
        <end position="237"/>
    </location>
</feature>
<dbReference type="Proteomes" id="UP001497444">
    <property type="component" value="Chromosome 16"/>
</dbReference>
<feature type="compositionally biased region" description="Gly residues" evidence="4">
    <location>
        <begin position="196"/>
        <end position="211"/>
    </location>
</feature>
<dbReference type="SMART" id="SM00343">
    <property type="entry name" value="ZnF_C2HC"/>
    <property type="match status" value="1"/>
</dbReference>
<dbReference type="SUPFAM" id="SSF54928">
    <property type="entry name" value="RNA-binding domain, RBD"/>
    <property type="match status" value="1"/>
</dbReference>
<evidence type="ECO:0000256" key="3">
    <source>
        <dbReference type="PROSITE-ProRule" id="PRU00176"/>
    </source>
</evidence>
<evidence type="ECO:0000313" key="7">
    <source>
        <dbReference type="EMBL" id="CAK9264210.1"/>
    </source>
</evidence>
<dbReference type="PROSITE" id="PS50102">
    <property type="entry name" value="RRM"/>
    <property type="match status" value="1"/>
</dbReference>
<feature type="compositionally biased region" description="Basic and acidic residues" evidence="4">
    <location>
        <begin position="163"/>
        <end position="175"/>
    </location>
</feature>
<dbReference type="InterPro" id="IPR036875">
    <property type="entry name" value="Znf_CCHC_sf"/>
</dbReference>
<feature type="compositionally biased region" description="Gly residues" evidence="4">
    <location>
        <begin position="93"/>
        <end position="107"/>
    </location>
</feature>
<dbReference type="SMART" id="SM00360">
    <property type="entry name" value="RRM"/>
    <property type="match status" value="1"/>
</dbReference>
<dbReference type="InterPro" id="IPR035979">
    <property type="entry name" value="RBD_domain_sf"/>
</dbReference>
<evidence type="ECO:0000259" key="5">
    <source>
        <dbReference type="PROSITE" id="PS50102"/>
    </source>
</evidence>
<dbReference type="InterPro" id="IPR000504">
    <property type="entry name" value="RRM_dom"/>
</dbReference>
<feature type="compositionally biased region" description="Basic and acidic residues" evidence="4">
    <location>
        <begin position="182"/>
        <end position="194"/>
    </location>
</feature>
<dbReference type="PROSITE" id="PS50158">
    <property type="entry name" value="ZF_CCHC"/>
    <property type="match status" value="1"/>
</dbReference>
<reference evidence="7" key="1">
    <citation type="submission" date="2024-02" db="EMBL/GenBank/DDBJ databases">
        <authorList>
            <consortium name="ELIXIR-Norway"/>
            <consortium name="Elixir Norway"/>
        </authorList>
    </citation>
    <scope>NUCLEOTIDE SEQUENCE</scope>
</reference>
<evidence type="ECO:0000259" key="6">
    <source>
        <dbReference type="PROSITE" id="PS50158"/>
    </source>
</evidence>
<dbReference type="EMBL" id="OZ020111">
    <property type="protein sequence ID" value="CAK9264210.1"/>
    <property type="molecule type" value="Genomic_DNA"/>
</dbReference>
<organism evidence="7 8">
    <name type="scientific">Sphagnum jensenii</name>
    <dbReference type="NCBI Taxonomy" id="128206"/>
    <lineage>
        <taxon>Eukaryota</taxon>
        <taxon>Viridiplantae</taxon>
        <taxon>Streptophyta</taxon>
        <taxon>Embryophyta</taxon>
        <taxon>Bryophyta</taxon>
        <taxon>Sphagnophytina</taxon>
        <taxon>Sphagnopsida</taxon>
        <taxon>Sphagnales</taxon>
        <taxon>Sphagnaceae</taxon>
        <taxon>Sphagnum</taxon>
    </lineage>
</organism>
<keyword evidence="8" id="KW-1185">Reference proteome</keyword>
<keyword evidence="2" id="KW-0863">Zinc-finger</keyword>
<dbReference type="Pfam" id="PF00098">
    <property type="entry name" value="zf-CCHC"/>
    <property type="match status" value="1"/>
</dbReference>
<dbReference type="Pfam" id="PF00076">
    <property type="entry name" value="RRM_1"/>
    <property type="match status" value="1"/>
</dbReference>
<dbReference type="Gene3D" id="3.30.70.330">
    <property type="match status" value="1"/>
</dbReference>
<keyword evidence="1 3" id="KW-0694">RNA-binding</keyword>
<protein>
    <submittedName>
        <fullName evidence="7">Uncharacterized protein</fullName>
    </submittedName>
</protein>
<dbReference type="SUPFAM" id="SSF57756">
    <property type="entry name" value="Retrovirus zinc finger-like domains"/>
    <property type="match status" value="1"/>
</dbReference>
<feature type="compositionally biased region" description="Gly residues" evidence="4">
    <location>
        <begin position="128"/>
        <end position="140"/>
    </location>
</feature>
<feature type="domain" description="CCHC-type" evidence="6">
    <location>
        <begin position="114"/>
        <end position="128"/>
    </location>
</feature>
<keyword evidence="2" id="KW-0479">Metal-binding</keyword>
<feature type="region of interest" description="Disordered" evidence="4">
    <location>
        <begin position="70"/>
        <end position="107"/>
    </location>
</feature>
<gene>
    <name evidence="7" type="ORF">CSSPJE1EN1_LOCUS9688</name>
</gene>
<evidence type="ECO:0000313" key="8">
    <source>
        <dbReference type="Proteomes" id="UP001497444"/>
    </source>
</evidence>
<evidence type="ECO:0000256" key="2">
    <source>
        <dbReference type="PROSITE-ProRule" id="PRU00047"/>
    </source>
</evidence>
<keyword evidence="2" id="KW-0862">Zinc</keyword>